<sequence length="109" mass="12645">MKLQHTETLILGYNKFLQYQRNIKDISMEQMTLKNLKETNEPRELLMSELSNLPPCLDPDFLDHTTLKSKSNNKVNEIEKKASSKAQRQKSRLCLSGKTCMTYHPNSNT</sequence>
<evidence type="ECO:0000313" key="2">
    <source>
        <dbReference type="Proteomes" id="UP000887116"/>
    </source>
</evidence>
<dbReference type="AlphaFoldDB" id="A0A8X6M0X5"/>
<dbReference type="EMBL" id="BMAO01019356">
    <property type="protein sequence ID" value="GFR30056.1"/>
    <property type="molecule type" value="Genomic_DNA"/>
</dbReference>
<accession>A0A8X6M0X5</accession>
<dbReference type="Proteomes" id="UP000887116">
    <property type="component" value="Unassembled WGS sequence"/>
</dbReference>
<proteinExistence type="predicted"/>
<gene>
    <name evidence="1" type="ORF">TNCT_74091</name>
</gene>
<keyword evidence="2" id="KW-1185">Reference proteome</keyword>
<protein>
    <submittedName>
        <fullName evidence="1">Uncharacterized protein</fullName>
    </submittedName>
</protein>
<evidence type="ECO:0000313" key="1">
    <source>
        <dbReference type="EMBL" id="GFR30056.1"/>
    </source>
</evidence>
<name>A0A8X6M0X5_TRICU</name>
<reference evidence="1" key="1">
    <citation type="submission" date="2020-07" db="EMBL/GenBank/DDBJ databases">
        <title>Multicomponent nature underlies the extraordinary mechanical properties of spider dragline silk.</title>
        <authorList>
            <person name="Kono N."/>
            <person name="Nakamura H."/>
            <person name="Mori M."/>
            <person name="Yoshida Y."/>
            <person name="Ohtoshi R."/>
            <person name="Malay A.D."/>
            <person name="Moran D.A.P."/>
            <person name="Tomita M."/>
            <person name="Numata K."/>
            <person name="Arakawa K."/>
        </authorList>
    </citation>
    <scope>NUCLEOTIDE SEQUENCE</scope>
</reference>
<organism evidence="1 2">
    <name type="scientific">Trichonephila clavata</name>
    <name type="common">Joro spider</name>
    <name type="synonym">Nephila clavata</name>
    <dbReference type="NCBI Taxonomy" id="2740835"/>
    <lineage>
        <taxon>Eukaryota</taxon>
        <taxon>Metazoa</taxon>
        <taxon>Ecdysozoa</taxon>
        <taxon>Arthropoda</taxon>
        <taxon>Chelicerata</taxon>
        <taxon>Arachnida</taxon>
        <taxon>Araneae</taxon>
        <taxon>Araneomorphae</taxon>
        <taxon>Entelegynae</taxon>
        <taxon>Araneoidea</taxon>
        <taxon>Nephilidae</taxon>
        <taxon>Trichonephila</taxon>
    </lineage>
</organism>
<comment type="caution">
    <text evidence="1">The sequence shown here is derived from an EMBL/GenBank/DDBJ whole genome shotgun (WGS) entry which is preliminary data.</text>
</comment>